<dbReference type="EMBL" id="JANAWD010000004">
    <property type="protein sequence ID" value="KAJ3492007.1"/>
    <property type="molecule type" value="Genomic_DNA"/>
</dbReference>
<dbReference type="AlphaFoldDB" id="A0AAD5VE16"/>
<accession>A0AAD5VE16</accession>
<gene>
    <name evidence="2" type="ORF">NLI96_g309</name>
</gene>
<evidence type="ECO:0000313" key="3">
    <source>
        <dbReference type="Proteomes" id="UP001212997"/>
    </source>
</evidence>
<organism evidence="2 3">
    <name type="scientific">Meripilus lineatus</name>
    <dbReference type="NCBI Taxonomy" id="2056292"/>
    <lineage>
        <taxon>Eukaryota</taxon>
        <taxon>Fungi</taxon>
        <taxon>Dikarya</taxon>
        <taxon>Basidiomycota</taxon>
        <taxon>Agaricomycotina</taxon>
        <taxon>Agaricomycetes</taxon>
        <taxon>Polyporales</taxon>
        <taxon>Meripilaceae</taxon>
        <taxon>Meripilus</taxon>
    </lineage>
</organism>
<evidence type="ECO:0000313" key="2">
    <source>
        <dbReference type="EMBL" id="KAJ3492007.1"/>
    </source>
</evidence>
<proteinExistence type="predicted"/>
<feature type="compositionally biased region" description="Polar residues" evidence="1">
    <location>
        <begin position="139"/>
        <end position="149"/>
    </location>
</feature>
<protein>
    <submittedName>
        <fullName evidence="2">Uncharacterized protein</fullName>
    </submittedName>
</protein>
<dbReference type="Proteomes" id="UP001212997">
    <property type="component" value="Unassembled WGS sequence"/>
</dbReference>
<comment type="caution">
    <text evidence="2">The sequence shown here is derived from an EMBL/GenBank/DDBJ whole genome shotgun (WGS) entry which is preliminary data.</text>
</comment>
<keyword evidence="3" id="KW-1185">Reference proteome</keyword>
<reference evidence="2" key="1">
    <citation type="submission" date="2022-07" db="EMBL/GenBank/DDBJ databases">
        <title>Genome Sequence of Physisporinus lineatus.</title>
        <authorList>
            <person name="Buettner E."/>
        </authorList>
    </citation>
    <scope>NUCLEOTIDE SEQUENCE</scope>
    <source>
        <strain evidence="2">VT162</strain>
    </source>
</reference>
<name>A0AAD5VE16_9APHY</name>
<sequence>MAPRSGDWAQFVVSPPAATSYPPDHEFESLDDICVPLIFKDFKIPPRLQCLAIRLDLSREQATLQPVVDLLVANQSTLQVPTSAFKEIRIIAYFPSWHVGDKRQDLARIEVAPLRDLCNEMNIPVRFCVTDSSNPWYPSGTSHTHSSLSKLVAQDPKKSRRRLQSGAKGEPDGLLGTWAEK</sequence>
<feature type="region of interest" description="Disordered" evidence="1">
    <location>
        <begin position="139"/>
        <end position="181"/>
    </location>
</feature>
<evidence type="ECO:0000256" key="1">
    <source>
        <dbReference type="SAM" id="MobiDB-lite"/>
    </source>
</evidence>